<dbReference type="InterPro" id="IPR036871">
    <property type="entry name" value="PX_dom_sf"/>
</dbReference>
<evidence type="ECO:0000313" key="4">
    <source>
        <dbReference type="EMBL" id="CBY14274.1"/>
    </source>
</evidence>
<name>E4XX80_OIKDI</name>
<gene>
    <name evidence="4" type="ORF">GSOID_T00007260001</name>
</gene>
<dbReference type="InParanoid" id="E4XX80"/>
<proteinExistence type="predicted"/>
<dbReference type="EMBL" id="FN653269">
    <property type="protein sequence ID" value="CBY14274.1"/>
    <property type="molecule type" value="Genomic_DNA"/>
</dbReference>
<dbReference type="InterPro" id="IPR036028">
    <property type="entry name" value="SH3-like_dom_sf"/>
</dbReference>
<dbReference type="GO" id="GO:0042554">
    <property type="term" value="P:superoxide anion generation"/>
    <property type="evidence" value="ECO:0007669"/>
    <property type="project" value="TreeGrafter"/>
</dbReference>
<evidence type="ECO:0000313" key="5">
    <source>
        <dbReference type="Proteomes" id="UP000001307"/>
    </source>
</evidence>
<dbReference type="InterPro" id="IPR051228">
    <property type="entry name" value="NADPH_Oxidase/PX-Domain"/>
</dbReference>
<dbReference type="SMART" id="SM00326">
    <property type="entry name" value="SH3"/>
    <property type="match status" value="2"/>
</dbReference>
<sequence length="304" mass="35509">MAYRLTRNSSNRKIRKPEEVECLGVQKRVKEFFFIFLVRWNDESKLTIFRSWQETHDLAQQIKNETLAKSEAFHFVKDLEKVLRPPGCLNFSKRTAFDVCEELQEILKTSFPINLFHSSIALDFFHLTADDRNSAAYRNFTSFHLVKQSVQKTIKIRPGSMIQTKTYNVRESYKCSEDSTGEIEIHTGEKVRVLIKDESGWWFIQKDQSDEEGWVPASHIAFSNNTKSMKKLQKSTNETYLMIESHEAETEEEISVPANATVNVTHTYANGWWKILYLEEEGLVPRAKMQKYEVQSRADFINSQ</sequence>
<protein>
    <recommendedName>
        <fullName evidence="3">SH3 domain-containing protein</fullName>
    </recommendedName>
</protein>
<dbReference type="Gene3D" id="2.30.30.40">
    <property type="entry name" value="SH3 Domains"/>
    <property type="match status" value="2"/>
</dbReference>
<dbReference type="FunCoup" id="E4XX80">
    <property type="interactions" value="3"/>
</dbReference>
<feature type="domain" description="SH3" evidence="3">
    <location>
        <begin position="162"/>
        <end position="225"/>
    </location>
</feature>
<dbReference type="SUPFAM" id="SSF50044">
    <property type="entry name" value="SH3-domain"/>
    <property type="match status" value="2"/>
</dbReference>
<dbReference type="InterPro" id="IPR001452">
    <property type="entry name" value="SH3_domain"/>
</dbReference>
<dbReference type="Pfam" id="PF00018">
    <property type="entry name" value="SH3_1"/>
    <property type="match status" value="1"/>
</dbReference>
<evidence type="ECO:0000256" key="1">
    <source>
        <dbReference type="ARBA" id="ARBA00022443"/>
    </source>
</evidence>
<keyword evidence="1 2" id="KW-0728">SH3 domain</keyword>
<organism evidence="4">
    <name type="scientific">Oikopleura dioica</name>
    <name type="common">Tunicate</name>
    <dbReference type="NCBI Taxonomy" id="34765"/>
    <lineage>
        <taxon>Eukaryota</taxon>
        <taxon>Metazoa</taxon>
        <taxon>Chordata</taxon>
        <taxon>Tunicata</taxon>
        <taxon>Appendicularia</taxon>
        <taxon>Copelata</taxon>
        <taxon>Oikopleuridae</taxon>
        <taxon>Oikopleura</taxon>
    </lineage>
</organism>
<dbReference type="GO" id="GO:0016176">
    <property type="term" value="F:superoxide-generating NADPH oxidase activator activity"/>
    <property type="evidence" value="ECO:0007669"/>
    <property type="project" value="TreeGrafter"/>
</dbReference>
<dbReference type="PANTHER" id="PTHR15706:SF20">
    <property type="entry name" value="NEUTROPHIL CYTOSOL FACTOR 4"/>
    <property type="match status" value="1"/>
</dbReference>
<evidence type="ECO:0000256" key="2">
    <source>
        <dbReference type="PROSITE-ProRule" id="PRU00192"/>
    </source>
</evidence>
<dbReference type="GO" id="GO:0005737">
    <property type="term" value="C:cytoplasm"/>
    <property type="evidence" value="ECO:0007669"/>
    <property type="project" value="TreeGrafter"/>
</dbReference>
<keyword evidence="5" id="KW-1185">Reference proteome</keyword>
<accession>E4XX80</accession>
<dbReference type="GO" id="GO:0035091">
    <property type="term" value="F:phosphatidylinositol binding"/>
    <property type="evidence" value="ECO:0007669"/>
    <property type="project" value="InterPro"/>
</dbReference>
<dbReference type="GO" id="GO:0043020">
    <property type="term" value="C:NADPH oxidase complex"/>
    <property type="evidence" value="ECO:0007669"/>
    <property type="project" value="TreeGrafter"/>
</dbReference>
<dbReference type="CDD" id="cd11856">
    <property type="entry name" value="SH3_p47phox_like"/>
    <property type="match status" value="1"/>
</dbReference>
<dbReference type="AlphaFoldDB" id="E4XX80"/>
<dbReference type="Gene3D" id="3.30.1520.10">
    <property type="entry name" value="Phox-like domain"/>
    <property type="match status" value="1"/>
</dbReference>
<evidence type="ECO:0000259" key="3">
    <source>
        <dbReference type="PROSITE" id="PS50002"/>
    </source>
</evidence>
<dbReference type="SUPFAM" id="SSF64268">
    <property type="entry name" value="PX domain"/>
    <property type="match status" value="1"/>
</dbReference>
<reference evidence="4" key="1">
    <citation type="journal article" date="2010" name="Science">
        <title>Plasticity of animal genome architecture unmasked by rapid evolution of a pelagic tunicate.</title>
        <authorList>
            <person name="Denoeud F."/>
            <person name="Henriet S."/>
            <person name="Mungpakdee S."/>
            <person name="Aury J.M."/>
            <person name="Da Silva C."/>
            <person name="Brinkmann H."/>
            <person name="Mikhaleva J."/>
            <person name="Olsen L.C."/>
            <person name="Jubin C."/>
            <person name="Canestro C."/>
            <person name="Bouquet J.M."/>
            <person name="Danks G."/>
            <person name="Poulain J."/>
            <person name="Campsteijn C."/>
            <person name="Adamski M."/>
            <person name="Cross I."/>
            <person name="Yadetie F."/>
            <person name="Muffato M."/>
            <person name="Louis A."/>
            <person name="Butcher S."/>
            <person name="Tsagkogeorga G."/>
            <person name="Konrad A."/>
            <person name="Singh S."/>
            <person name="Jensen M.F."/>
            <person name="Cong E.H."/>
            <person name="Eikeseth-Otteraa H."/>
            <person name="Noel B."/>
            <person name="Anthouard V."/>
            <person name="Porcel B.M."/>
            <person name="Kachouri-Lafond R."/>
            <person name="Nishino A."/>
            <person name="Ugolini M."/>
            <person name="Chourrout P."/>
            <person name="Nishida H."/>
            <person name="Aasland R."/>
            <person name="Huzurbazar S."/>
            <person name="Westhof E."/>
            <person name="Delsuc F."/>
            <person name="Lehrach H."/>
            <person name="Reinhardt R."/>
            <person name="Weissenbach J."/>
            <person name="Roy S.W."/>
            <person name="Artiguenave F."/>
            <person name="Postlethwait J.H."/>
            <person name="Manak J.R."/>
            <person name="Thompson E.M."/>
            <person name="Jaillon O."/>
            <person name="Du Pasquier L."/>
            <person name="Boudinot P."/>
            <person name="Liberles D.A."/>
            <person name="Volff J.N."/>
            <person name="Philippe H."/>
            <person name="Lenhard B."/>
            <person name="Roest Crollius H."/>
            <person name="Wincker P."/>
            <person name="Chourrout D."/>
        </authorList>
    </citation>
    <scope>NUCLEOTIDE SEQUENCE [LARGE SCALE GENOMIC DNA]</scope>
</reference>
<dbReference type="PANTHER" id="PTHR15706">
    <property type="entry name" value="SH3 MULTIPLE DOMAIN"/>
    <property type="match status" value="1"/>
</dbReference>
<dbReference type="PROSITE" id="PS50002">
    <property type="entry name" value="SH3"/>
    <property type="match status" value="1"/>
</dbReference>
<dbReference type="OrthoDB" id="10255964at2759"/>
<dbReference type="Proteomes" id="UP000001307">
    <property type="component" value="Unassembled WGS sequence"/>
</dbReference>